<proteinExistence type="predicted"/>
<dbReference type="GO" id="GO:0009117">
    <property type="term" value="P:nucleotide metabolic process"/>
    <property type="evidence" value="ECO:0007669"/>
    <property type="project" value="TreeGrafter"/>
</dbReference>
<name>A0A6N7VTB2_9ACTO</name>
<protein>
    <submittedName>
        <fullName evidence="5">HIT family protein</fullName>
    </submittedName>
</protein>
<dbReference type="PRINTS" id="PR00332">
    <property type="entry name" value="HISTRIAD"/>
</dbReference>
<evidence type="ECO:0000313" key="6">
    <source>
        <dbReference type="Proteomes" id="UP000470875"/>
    </source>
</evidence>
<dbReference type="Gene3D" id="3.30.428.10">
    <property type="entry name" value="HIT-like"/>
    <property type="match status" value="1"/>
</dbReference>
<dbReference type="SUPFAM" id="SSF54197">
    <property type="entry name" value="HIT-like"/>
    <property type="match status" value="1"/>
</dbReference>
<dbReference type="InterPro" id="IPR036265">
    <property type="entry name" value="HIT-like_sf"/>
</dbReference>
<evidence type="ECO:0000259" key="4">
    <source>
        <dbReference type="PROSITE" id="PS51084"/>
    </source>
</evidence>
<feature type="active site" description="Tele-AMP-histidine intermediate" evidence="1">
    <location>
        <position position="93"/>
    </location>
</feature>
<feature type="short sequence motif" description="Histidine triad motif" evidence="2 3">
    <location>
        <begin position="91"/>
        <end position="95"/>
    </location>
</feature>
<accession>A0A6N7VTB2</accession>
<dbReference type="AlphaFoldDB" id="A0A6N7VTB2"/>
<dbReference type="RefSeq" id="WP_154545876.1">
    <property type="nucleotide sequence ID" value="NZ_VULO01000011.1"/>
</dbReference>
<evidence type="ECO:0000256" key="3">
    <source>
        <dbReference type="PROSITE-ProRule" id="PRU00464"/>
    </source>
</evidence>
<evidence type="ECO:0000256" key="2">
    <source>
        <dbReference type="PIRSR" id="PIRSR601310-3"/>
    </source>
</evidence>
<dbReference type="Pfam" id="PF01230">
    <property type="entry name" value="HIT"/>
    <property type="match status" value="1"/>
</dbReference>
<dbReference type="PANTHER" id="PTHR46648:SF1">
    <property type="entry name" value="ADENOSINE 5'-MONOPHOSPHORAMIDASE HNT1"/>
    <property type="match status" value="1"/>
</dbReference>
<dbReference type="PROSITE" id="PS51084">
    <property type="entry name" value="HIT_2"/>
    <property type="match status" value="1"/>
</dbReference>
<dbReference type="InterPro" id="IPR001310">
    <property type="entry name" value="Histidine_triad_HIT"/>
</dbReference>
<evidence type="ECO:0000256" key="1">
    <source>
        <dbReference type="PIRSR" id="PIRSR601310-1"/>
    </source>
</evidence>
<keyword evidence="6" id="KW-1185">Reference proteome</keyword>
<dbReference type="PANTHER" id="PTHR46648">
    <property type="entry name" value="HIT FAMILY PROTEIN 1"/>
    <property type="match status" value="1"/>
</dbReference>
<comment type="caution">
    <text evidence="5">The sequence shown here is derived from an EMBL/GenBank/DDBJ whole genome shotgun (WGS) entry which is preliminary data.</text>
</comment>
<dbReference type="InterPro" id="IPR011146">
    <property type="entry name" value="HIT-like"/>
</dbReference>
<organism evidence="5 6">
    <name type="scientific">Scrofimicrobium canadense</name>
    <dbReference type="NCBI Taxonomy" id="2652290"/>
    <lineage>
        <taxon>Bacteria</taxon>
        <taxon>Bacillati</taxon>
        <taxon>Actinomycetota</taxon>
        <taxon>Actinomycetes</taxon>
        <taxon>Actinomycetales</taxon>
        <taxon>Actinomycetaceae</taxon>
        <taxon>Scrofimicrobium</taxon>
    </lineage>
</organism>
<dbReference type="GO" id="GO:0003824">
    <property type="term" value="F:catalytic activity"/>
    <property type="evidence" value="ECO:0007669"/>
    <property type="project" value="InterPro"/>
</dbReference>
<gene>
    <name evidence="5" type="ORF">FYJ24_09585</name>
</gene>
<evidence type="ECO:0000313" key="5">
    <source>
        <dbReference type="EMBL" id="MSS85009.1"/>
    </source>
</evidence>
<dbReference type="EMBL" id="VULO01000011">
    <property type="protein sequence ID" value="MSS85009.1"/>
    <property type="molecule type" value="Genomic_DNA"/>
</dbReference>
<reference evidence="5 6" key="1">
    <citation type="submission" date="2019-08" db="EMBL/GenBank/DDBJ databases">
        <title>In-depth cultivation of the pig gut microbiome towards novel bacterial diversity and tailored functional studies.</title>
        <authorList>
            <person name="Wylensek D."/>
            <person name="Hitch T.C.A."/>
            <person name="Clavel T."/>
        </authorList>
    </citation>
    <scope>NUCLEOTIDE SEQUENCE [LARGE SCALE GENOMIC DNA]</scope>
    <source>
        <strain evidence="5 6">WB03_NA08</strain>
    </source>
</reference>
<feature type="domain" description="HIT" evidence="4">
    <location>
        <begin position="4"/>
        <end position="107"/>
    </location>
</feature>
<dbReference type="PROSITE" id="PS00892">
    <property type="entry name" value="HIT_1"/>
    <property type="match status" value="1"/>
</dbReference>
<dbReference type="InterPro" id="IPR019808">
    <property type="entry name" value="Histidine_triad_CS"/>
</dbReference>
<dbReference type="Proteomes" id="UP000470875">
    <property type="component" value="Unassembled WGS sequence"/>
</dbReference>
<sequence>MSTIFESIMARNIPGEFIWEDSQCVAIMTIEPVSPGHALVIPREPVSKWTDLPTELLHHITEVSQHIGNAQIEAFHAPRAAVVIAGFEVPHTHIHVIPAHTEMDCLLSRATKAEPEELAAAADLLRGTLRSAGFASFIPSN</sequence>